<evidence type="ECO:0000256" key="10">
    <source>
        <dbReference type="ARBA" id="ARBA00023004"/>
    </source>
</evidence>
<feature type="transmembrane region" description="Helical" evidence="13">
    <location>
        <begin position="48"/>
        <end position="69"/>
    </location>
</feature>
<dbReference type="GO" id="GO:0046872">
    <property type="term" value="F:metal ion binding"/>
    <property type="evidence" value="ECO:0007669"/>
    <property type="project" value="UniProtKB-KW"/>
</dbReference>
<dbReference type="InterPro" id="IPR052168">
    <property type="entry name" value="Cytochrome_b561_oxidase"/>
</dbReference>
<keyword evidence="5" id="KW-0349">Heme</keyword>
<evidence type="ECO:0000256" key="2">
    <source>
        <dbReference type="ARBA" id="ARBA00004651"/>
    </source>
</evidence>
<dbReference type="GO" id="GO:0005886">
    <property type="term" value="C:plasma membrane"/>
    <property type="evidence" value="ECO:0007669"/>
    <property type="project" value="UniProtKB-SubCell"/>
</dbReference>
<feature type="transmembrane region" description="Helical" evidence="13">
    <location>
        <begin position="90"/>
        <end position="108"/>
    </location>
</feature>
<evidence type="ECO:0000256" key="4">
    <source>
        <dbReference type="ARBA" id="ARBA00022475"/>
    </source>
</evidence>
<keyword evidence="4" id="KW-1003">Cell membrane</keyword>
<dbReference type="InterPro" id="IPR016174">
    <property type="entry name" value="Di-haem_cyt_TM"/>
</dbReference>
<evidence type="ECO:0000256" key="11">
    <source>
        <dbReference type="ARBA" id="ARBA00023136"/>
    </source>
</evidence>
<accession>A0A658R5F3</accession>
<evidence type="ECO:0000256" key="1">
    <source>
        <dbReference type="ARBA" id="ARBA00001970"/>
    </source>
</evidence>
<feature type="transmembrane region" description="Helical" evidence="13">
    <location>
        <begin position="145"/>
        <end position="168"/>
    </location>
</feature>
<keyword evidence="16" id="KW-1185">Reference proteome</keyword>
<gene>
    <name evidence="15" type="ORF">AWB72_05559</name>
</gene>
<dbReference type="PANTHER" id="PTHR30529:SF1">
    <property type="entry name" value="CYTOCHROME B561 HOMOLOG 2"/>
    <property type="match status" value="1"/>
</dbReference>
<feature type="transmembrane region" description="Helical" evidence="13">
    <location>
        <begin position="17"/>
        <end position="36"/>
    </location>
</feature>
<evidence type="ECO:0000256" key="9">
    <source>
        <dbReference type="ARBA" id="ARBA00022989"/>
    </source>
</evidence>
<proteinExistence type="inferred from homology"/>
<name>A0A658R5F3_9BURK</name>
<dbReference type="OrthoDB" id="8723024at2"/>
<organism evidence="15 16">
    <name type="scientific">Caballeronia concitans</name>
    <dbReference type="NCBI Taxonomy" id="1777133"/>
    <lineage>
        <taxon>Bacteria</taxon>
        <taxon>Pseudomonadati</taxon>
        <taxon>Pseudomonadota</taxon>
        <taxon>Betaproteobacteria</taxon>
        <taxon>Burkholderiales</taxon>
        <taxon>Burkholderiaceae</taxon>
        <taxon>Caballeronia</taxon>
    </lineage>
</organism>
<keyword evidence="8" id="KW-0249">Electron transport</keyword>
<dbReference type="Proteomes" id="UP000198263">
    <property type="component" value="Unassembled WGS sequence"/>
</dbReference>
<dbReference type="PANTHER" id="PTHR30529">
    <property type="entry name" value="CYTOCHROME B561"/>
    <property type="match status" value="1"/>
</dbReference>
<keyword evidence="9 13" id="KW-1133">Transmembrane helix</keyword>
<evidence type="ECO:0000256" key="8">
    <source>
        <dbReference type="ARBA" id="ARBA00022982"/>
    </source>
</evidence>
<evidence type="ECO:0000256" key="5">
    <source>
        <dbReference type="ARBA" id="ARBA00022617"/>
    </source>
</evidence>
<evidence type="ECO:0000313" key="16">
    <source>
        <dbReference type="Proteomes" id="UP000198263"/>
    </source>
</evidence>
<keyword evidence="7" id="KW-0479">Metal-binding</keyword>
<evidence type="ECO:0000256" key="6">
    <source>
        <dbReference type="ARBA" id="ARBA00022692"/>
    </source>
</evidence>
<evidence type="ECO:0000313" key="15">
    <source>
        <dbReference type="EMBL" id="SAL52237.1"/>
    </source>
</evidence>
<dbReference type="GO" id="GO:0009055">
    <property type="term" value="F:electron transfer activity"/>
    <property type="evidence" value="ECO:0007669"/>
    <property type="project" value="InterPro"/>
</dbReference>
<dbReference type="InterPro" id="IPR011577">
    <property type="entry name" value="Cyt_b561_bac/Ni-Hgenase"/>
</dbReference>
<comment type="subcellular location">
    <subcellularLocation>
        <location evidence="2">Cell membrane</location>
        <topology evidence="2">Multi-pass membrane protein</topology>
    </subcellularLocation>
</comment>
<evidence type="ECO:0000256" key="3">
    <source>
        <dbReference type="ARBA" id="ARBA00022448"/>
    </source>
</evidence>
<evidence type="ECO:0000256" key="13">
    <source>
        <dbReference type="SAM" id="Phobius"/>
    </source>
</evidence>
<comment type="caution">
    <text evidence="15">The sequence shown here is derived from an EMBL/GenBank/DDBJ whole genome shotgun (WGS) entry which is preliminary data.</text>
</comment>
<dbReference type="GO" id="GO:0020037">
    <property type="term" value="F:heme binding"/>
    <property type="evidence" value="ECO:0007669"/>
    <property type="project" value="TreeGrafter"/>
</dbReference>
<dbReference type="GO" id="GO:0022904">
    <property type="term" value="P:respiratory electron transport chain"/>
    <property type="evidence" value="ECO:0007669"/>
    <property type="project" value="InterPro"/>
</dbReference>
<evidence type="ECO:0000259" key="14">
    <source>
        <dbReference type="Pfam" id="PF01292"/>
    </source>
</evidence>
<sequence>MTQASSQAAAYAPIVRLLHWVGVPLTFIEFALGWSMPRLARDTVPTGVIGWHLSVGALFLALMLVRVVCRLIYEPDRAVGSTALGRLARVGHLTLYVTLLAVPVTGWANSSSRGWIVRLFGFLFFPLLTDRNSASGEALGIVHGWLAWVLLILSTAHIADVLFHRLVLRDGVLQRMM</sequence>
<dbReference type="AlphaFoldDB" id="A0A658R5F3"/>
<dbReference type="EMBL" id="FCNV02000025">
    <property type="protein sequence ID" value="SAL52237.1"/>
    <property type="molecule type" value="Genomic_DNA"/>
</dbReference>
<keyword evidence="3" id="KW-0813">Transport</keyword>
<comment type="similarity">
    <text evidence="12">Belongs to the cytochrome b561 family.</text>
</comment>
<keyword evidence="6 13" id="KW-0812">Transmembrane</keyword>
<evidence type="ECO:0000256" key="12">
    <source>
        <dbReference type="ARBA" id="ARBA00037975"/>
    </source>
</evidence>
<reference evidence="15 16" key="1">
    <citation type="submission" date="2016-01" db="EMBL/GenBank/DDBJ databases">
        <authorList>
            <person name="Peeters C."/>
        </authorList>
    </citation>
    <scope>NUCLEOTIDE SEQUENCE [LARGE SCALE GENOMIC DNA]</scope>
    <source>
        <strain evidence="15">LMG 29315</strain>
    </source>
</reference>
<protein>
    <submittedName>
        <fullName evidence="15">Cytochrome B561</fullName>
    </submittedName>
</protein>
<comment type="cofactor">
    <cofactor evidence="1">
        <name>heme b</name>
        <dbReference type="ChEBI" id="CHEBI:60344"/>
    </cofactor>
</comment>
<dbReference type="RefSeq" id="WP_087129107.1">
    <property type="nucleotide sequence ID" value="NZ_FCNV02000025.1"/>
</dbReference>
<dbReference type="SUPFAM" id="SSF81342">
    <property type="entry name" value="Transmembrane di-heme cytochromes"/>
    <property type="match status" value="1"/>
</dbReference>
<evidence type="ECO:0000256" key="7">
    <source>
        <dbReference type="ARBA" id="ARBA00022723"/>
    </source>
</evidence>
<keyword evidence="10" id="KW-0408">Iron</keyword>
<dbReference type="Pfam" id="PF01292">
    <property type="entry name" value="Ni_hydr_CYTB"/>
    <property type="match status" value="1"/>
</dbReference>
<feature type="domain" description="Cytochrome b561 bacterial/Ni-hydrogenase" evidence="14">
    <location>
        <begin position="11"/>
        <end position="176"/>
    </location>
</feature>
<keyword evidence="11 13" id="KW-0472">Membrane</keyword>